<dbReference type="PROSITE" id="PS00764">
    <property type="entry name" value="ENDONUCLEASE_III_1"/>
    <property type="match status" value="1"/>
</dbReference>
<dbReference type="OrthoDB" id="9802365at2"/>
<dbReference type="GO" id="GO:0000701">
    <property type="term" value="F:purine-specific mismatch base pair DNA N-glycosylase activity"/>
    <property type="evidence" value="ECO:0007669"/>
    <property type="project" value="UniProtKB-EC"/>
</dbReference>
<proteinExistence type="inferred from homology"/>
<keyword evidence="11" id="KW-0411">Iron-sulfur</keyword>
<dbReference type="GO" id="GO:0006284">
    <property type="term" value="P:base-excision repair"/>
    <property type="evidence" value="ECO:0007669"/>
    <property type="project" value="InterPro"/>
</dbReference>
<evidence type="ECO:0000256" key="12">
    <source>
        <dbReference type="ARBA" id="ARBA00023204"/>
    </source>
</evidence>
<dbReference type="SMART" id="SM00525">
    <property type="entry name" value="FES"/>
    <property type="match status" value="1"/>
</dbReference>
<evidence type="ECO:0000313" key="16">
    <source>
        <dbReference type="Proteomes" id="UP000186868"/>
    </source>
</evidence>
<dbReference type="AlphaFoldDB" id="A0A1U7HF44"/>
<evidence type="ECO:0000256" key="10">
    <source>
        <dbReference type="ARBA" id="ARBA00023004"/>
    </source>
</evidence>
<comment type="cofactor">
    <cofactor evidence="2">
        <name>[4Fe-4S] cluster</name>
        <dbReference type="ChEBI" id="CHEBI:49883"/>
    </cofactor>
</comment>
<dbReference type="Proteomes" id="UP000186868">
    <property type="component" value="Unassembled WGS sequence"/>
</dbReference>
<dbReference type="SUPFAM" id="SSF48150">
    <property type="entry name" value="DNA-glycosylase"/>
    <property type="match status" value="1"/>
</dbReference>
<reference evidence="15 16" key="1">
    <citation type="submission" date="2016-11" db="EMBL/GenBank/DDBJ databases">
        <title>Draft Genome Sequences of Nine Cyanobacterial Strains from Diverse Habitats.</title>
        <authorList>
            <person name="Zhu T."/>
            <person name="Hou S."/>
            <person name="Lu X."/>
            <person name="Hess W.R."/>
        </authorList>
    </citation>
    <scope>NUCLEOTIDE SEQUENCE [LARGE SCALE GENOMIC DNA]</scope>
    <source>
        <strain evidence="15 16">NIES-593</strain>
    </source>
</reference>
<evidence type="ECO:0000256" key="2">
    <source>
        <dbReference type="ARBA" id="ARBA00001966"/>
    </source>
</evidence>
<keyword evidence="8" id="KW-0227">DNA damage</keyword>
<feature type="domain" description="HhH-GPD" evidence="14">
    <location>
        <begin position="56"/>
        <end position="206"/>
    </location>
</feature>
<dbReference type="InterPro" id="IPR003651">
    <property type="entry name" value="Endonuclease3_FeS-loop_motif"/>
</dbReference>
<dbReference type="Gene3D" id="1.10.1670.10">
    <property type="entry name" value="Helix-hairpin-Helix base-excision DNA repair enzymes (C-terminal)"/>
    <property type="match status" value="1"/>
</dbReference>
<dbReference type="RefSeq" id="WP_073600059.1">
    <property type="nucleotide sequence ID" value="NZ_MRCB01000015.1"/>
</dbReference>
<dbReference type="GO" id="GO:0006298">
    <property type="term" value="P:mismatch repair"/>
    <property type="evidence" value="ECO:0007669"/>
    <property type="project" value="TreeGrafter"/>
</dbReference>
<dbReference type="CDD" id="cd00056">
    <property type="entry name" value="ENDO3c"/>
    <property type="match status" value="1"/>
</dbReference>
<evidence type="ECO:0000256" key="5">
    <source>
        <dbReference type="ARBA" id="ARBA00022023"/>
    </source>
</evidence>
<evidence type="ECO:0000256" key="6">
    <source>
        <dbReference type="ARBA" id="ARBA00022485"/>
    </source>
</evidence>
<comment type="catalytic activity">
    <reaction evidence="1">
        <text>Hydrolyzes free adenine bases from 7,8-dihydro-8-oxoguanine:adenine mismatched double-stranded DNA, leaving an apurinic site.</text>
        <dbReference type="EC" id="3.2.2.31"/>
    </reaction>
</comment>
<keyword evidence="16" id="KW-1185">Reference proteome</keyword>
<keyword evidence="7" id="KW-0479">Metal-binding</keyword>
<dbReference type="SMART" id="SM00478">
    <property type="entry name" value="ENDO3c"/>
    <property type="match status" value="1"/>
</dbReference>
<dbReference type="GO" id="GO:0034039">
    <property type="term" value="F:8-oxo-7,8-dihydroguanine DNA N-glycosylase activity"/>
    <property type="evidence" value="ECO:0007669"/>
    <property type="project" value="TreeGrafter"/>
</dbReference>
<keyword evidence="9" id="KW-0378">Hydrolase</keyword>
<accession>A0A1U7HF44</accession>
<name>A0A1U7HF44_9CYAN</name>
<dbReference type="Pfam" id="PF10576">
    <property type="entry name" value="EndIII_4Fe-2S"/>
    <property type="match status" value="1"/>
</dbReference>
<evidence type="ECO:0000256" key="4">
    <source>
        <dbReference type="ARBA" id="ARBA00012045"/>
    </source>
</evidence>
<dbReference type="GO" id="GO:0035485">
    <property type="term" value="F:adenine/guanine mispair binding"/>
    <property type="evidence" value="ECO:0007669"/>
    <property type="project" value="TreeGrafter"/>
</dbReference>
<evidence type="ECO:0000256" key="7">
    <source>
        <dbReference type="ARBA" id="ARBA00022723"/>
    </source>
</evidence>
<keyword evidence="12" id="KW-0234">DNA repair</keyword>
<sequence length="233" mass="26381">MTAIISHSEKTLSERLTRAKIKWFRRQLSTWAKKNLRDFPWRRTTDPYAIFIAEFMLQKTDAATVVPIYETFLIRYPTLKDLAAATVDDLAQILKPLGLLFRAERLLQSAQTILEKYQGKIPLSEDKLLALPGIGIYTARSICANAFNQPLAVLDTNVARILERFFGLRGERVKSRCKLLWKAAESVAPARKVGTWNLTLLDFGATVCTAKNPLCDKCPLQKQCNYANSAFLL</sequence>
<protein>
    <recommendedName>
        <fullName evidence="5">Adenine DNA glycosylase</fullName>
        <ecNumber evidence="4">3.2.2.31</ecNumber>
    </recommendedName>
</protein>
<evidence type="ECO:0000256" key="3">
    <source>
        <dbReference type="ARBA" id="ARBA00008343"/>
    </source>
</evidence>
<evidence type="ECO:0000313" key="15">
    <source>
        <dbReference type="EMBL" id="OKH22184.1"/>
    </source>
</evidence>
<dbReference type="STRING" id="1921803.NIES593_13370"/>
<dbReference type="Gene3D" id="1.10.340.30">
    <property type="entry name" value="Hypothetical protein, domain 2"/>
    <property type="match status" value="1"/>
</dbReference>
<keyword evidence="6" id="KW-0004">4Fe-4S</keyword>
<dbReference type="InterPro" id="IPR004035">
    <property type="entry name" value="Endouclease-III_FeS-bd_BS"/>
</dbReference>
<evidence type="ECO:0000256" key="9">
    <source>
        <dbReference type="ARBA" id="ARBA00022801"/>
    </source>
</evidence>
<dbReference type="InterPro" id="IPR011257">
    <property type="entry name" value="DNA_glycosylase"/>
</dbReference>
<dbReference type="GO" id="GO:0051539">
    <property type="term" value="F:4 iron, 4 sulfur cluster binding"/>
    <property type="evidence" value="ECO:0007669"/>
    <property type="project" value="UniProtKB-KW"/>
</dbReference>
<evidence type="ECO:0000256" key="8">
    <source>
        <dbReference type="ARBA" id="ARBA00022763"/>
    </source>
</evidence>
<dbReference type="EMBL" id="MRCB01000015">
    <property type="protein sequence ID" value="OKH22184.1"/>
    <property type="molecule type" value="Genomic_DNA"/>
</dbReference>
<organism evidence="15 16">
    <name type="scientific">Hydrococcus rivularis NIES-593</name>
    <dbReference type="NCBI Taxonomy" id="1921803"/>
    <lineage>
        <taxon>Bacteria</taxon>
        <taxon>Bacillati</taxon>
        <taxon>Cyanobacteriota</taxon>
        <taxon>Cyanophyceae</taxon>
        <taxon>Pleurocapsales</taxon>
        <taxon>Hydrococcaceae</taxon>
        <taxon>Hydrococcus</taxon>
    </lineage>
</organism>
<dbReference type="InterPro" id="IPR003265">
    <property type="entry name" value="HhH-GPD_domain"/>
</dbReference>
<dbReference type="InterPro" id="IPR000445">
    <property type="entry name" value="HhH_motif"/>
</dbReference>
<comment type="caution">
    <text evidence="15">The sequence shown here is derived from an EMBL/GenBank/DDBJ whole genome shotgun (WGS) entry which is preliminary data.</text>
</comment>
<evidence type="ECO:0000259" key="14">
    <source>
        <dbReference type="SMART" id="SM00478"/>
    </source>
</evidence>
<keyword evidence="10" id="KW-0408">Iron</keyword>
<dbReference type="GO" id="GO:0032357">
    <property type="term" value="F:oxidized purine DNA binding"/>
    <property type="evidence" value="ECO:0007669"/>
    <property type="project" value="TreeGrafter"/>
</dbReference>
<evidence type="ECO:0000256" key="11">
    <source>
        <dbReference type="ARBA" id="ARBA00023014"/>
    </source>
</evidence>
<dbReference type="EC" id="3.2.2.31" evidence="4"/>
<dbReference type="PIRSF" id="PIRSF001435">
    <property type="entry name" value="Nth"/>
    <property type="match status" value="1"/>
</dbReference>
<dbReference type="InterPro" id="IPR023170">
    <property type="entry name" value="HhH_base_excis_C"/>
</dbReference>
<dbReference type="PANTHER" id="PTHR42944">
    <property type="entry name" value="ADENINE DNA GLYCOSYLASE"/>
    <property type="match status" value="1"/>
</dbReference>
<comment type="similarity">
    <text evidence="3">Belongs to the Nth/MutY family.</text>
</comment>
<dbReference type="GO" id="GO:0046872">
    <property type="term" value="F:metal ion binding"/>
    <property type="evidence" value="ECO:0007669"/>
    <property type="project" value="UniProtKB-KW"/>
</dbReference>
<keyword evidence="13" id="KW-0326">Glycosidase</keyword>
<dbReference type="Pfam" id="PF00633">
    <property type="entry name" value="HHH"/>
    <property type="match status" value="1"/>
</dbReference>
<evidence type="ECO:0000256" key="1">
    <source>
        <dbReference type="ARBA" id="ARBA00000843"/>
    </source>
</evidence>
<dbReference type="PANTHER" id="PTHR42944:SF1">
    <property type="entry name" value="ADENINE DNA GLYCOSYLASE"/>
    <property type="match status" value="1"/>
</dbReference>
<dbReference type="Pfam" id="PF00730">
    <property type="entry name" value="HhH-GPD"/>
    <property type="match status" value="1"/>
</dbReference>
<gene>
    <name evidence="15" type="ORF">NIES593_13370</name>
</gene>
<dbReference type="InterPro" id="IPR044298">
    <property type="entry name" value="MIG/MutY"/>
</dbReference>
<evidence type="ECO:0000256" key="13">
    <source>
        <dbReference type="ARBA" id="ARBA00023295"/>
    </source>
</evidence>